<dbReference type="InterPro" id="IPR003593">
    <property type="entry name" value="AAA+_ATPase"/>
</dbReference>
<evidence type="ECO:0000256" key="2">
    <source>
        <dbReference type="ARBA" id="ARBA00011469"/>
    </source>
</evidence>
<dbReference type="SMART" id="SM00382">
    <property type="entry name" value="AAA"/>
    <property type="match status" value="2"/>
</dbReference>
<dbReference type="Gene3D" id="3.40.50.300">
    <property type="entry name" value="P-loop containing nucleotide triphosphate hydrolases"/>
    <property type="match status" value="2"/>
</dbReference>
<dbReference type="FunFam" id="3.40.50.300:FF:000016">
    <property type="entry name" value="Oligopeptide ABC transporter ATP-binding component"/>
    <property type="match status" value="2"/>
</dbReference>
<dbReference type="CDD" id="cd03257">
    <property type="entry name" value="ABC_NikE_OppD_transporters"/>
    <property type="match status" value="2"/>
</dbReference>
<keyword evidence="4" id="KW-1003">Cell membrane</keyword>
<dbReference type="PANTHER" id="PTHR43776:SF15">
    <property type="entry name" value="GLUTATHIONE IMPORT ATP-BINDING PROTEIN GSIA"/>
    <property type="match status" value="1"/>
</dbReference>
<evidence type="ECO:0000256" key="3">
    <source>
        <dbReference type="ARBA" id="ARBA00022448"/>
    </source>
</evidence>
<evidence type="ECO:0000256" key="1">
    <source>
        <dbReference type="ARBA" id="ARBA00004417"/>
    </source>
</evidence>
<dbReference type="SUPFAM" id="SSF52540">
    <property type="entry name" value="P-loop containing nucleoside triphosphate hydrolases"/>
    <property type="match status" value="2"/>
</dbReference>
<feature type="region of interest" description="Disordered" evidence="17">
    <location>
        <begin position="533"/>
        <end position="552"/>
    </location>
</feature>
<dbReference type="NCBIfam" id="NF007739">
    <property type="entry name" value="PRK10419.1"/>
    <property type="match status" value="2"/>
</dbReference>
<evidence type="ECO:0000256" key="13">
    <source>
        <dbReference type="ARBA" id="ARBA00038416"/>
    </source>
</evidence>
<dbReference type="GO" id="GO:0005524">
    <property type="term" value="F:ATP binding"/>
    <property type="evidence" value="ECO:0007669"/>
    <property type="project" value="UniProtKB-KW"/>
</dbReference>
<evidence type="ECO:0000256" key="15">
    <source>
        <dbReference type="ARBA" id="ARBA00041187"/>
    </source>
</evidence>
<evidence type="ECO:0000256" key="7">
    <source>
        <dbReference type="ARBA" id="ARBA00022741"/>
    </source>
</evidence>
<evidence type="ECO:0000256" key="9">
    <source>
        <dbReference type="ARBA" id="ARBA00022840"/>
    </source>
</evidence>
<dbReference type="RefSeq" id="WP_072603567.1">
    <property type="nucleotide sequence ID" value="NZ_CP018171.1"/>
</dbReference>
<evidence type="ECO:0000256" key="16">
    <source>
        <dbReference type="ARBA" id="ARBA00047640"/>
    </source>
</evidence>
<dbReference type="EMBL" id="CP018171">
    <property type="protein sequence ID" value="APH71661.1"/>
    <property type="molecule type" value="Genomic_DNA"/>
</dbReference>
<organism evidence="19 20">
    <name type="scientific">Aquibium oceanicum</name>
    <dbReference type="NCBI Taxonomy" id="1670800"/>
    <lineage>
        <taxon>Bacteria</taxon>
        <taxon>Pseudomonadati</taxon>
        <taxon>Pseudomonadota</taxon>
        <taxon>Alphaproteobacteria</taxon>
        <taxon>Hyphomicrobiales</taxon>
        <taxon>Phyllobacteriaceae</taxon>
        <taxon>Aquibium</taxon>
    </lineage>
</organism>
<evidence type="ECO:0000256" key="12">
    <source>
        <dbReference type="ARBA" id="ARBA00037530"/>
    </source>
</evidence>
<keyword evidence="20" id="KW-1185">Reference proteome</keyword>
<keyword evidence="7" id="KW-0547">Nucleotide-binding</keyword>
<evidence type="ECO:0000256" key="8">
    <source>
        <dbReference type="ARBA" id="ARBA00022801"/>
    </source>
</evidence>
<keyword evidence="5" id="KW-0997">Cell inner membrane</keyword>
<evidence type="ECO:0000256" key="4">
    <source>
        <dbReference type="ARBA" id="ARBA00022475"/>
    </source>
</evidence>
<evidence type="ECO:0000259" key="18">
    <source>
        <dbReference type="PROSITE" id="PS50893"/>
    </source>
</evidence>
<keyword evidence="3" id="KW-0813">Transport</keyword>
<dbReference type="InterPro" id="IPR017871">
    <property type="entry name" value="ABC_transporter-like_CS"/>
</dbReference>
<comment type="similarity">
    <text evidence="13">Belongs to the ABC transporter superfamily. Glutathione importer (TC 3.A.1.5.11) family.</text>
</comment>
<dbReference type="Proteomes" id="UP000182840">
    <property type="component" value="Chromosome"/>
</dbReference>
<evidence type="ECO:0000256" key="11">
    <source>
        <dbReference type="ARBA" id="ARBA00023136"/>
    </source>
</evidence>
<reference evidence="20" key="1">
    <citation type="submission" date="2016-11" db="EMBL/GenBank/DDBJ databases">
        <title>Mesorhizobium oceanicum sp. nov., isolated from deep seawater in South China Sea.</title>
        <authorList>
            <person name="Fu G.-Y."/>
        </authorList>
    </citation>
    <scope>NUCLEOTIDE SEQUENCE [LARGE SCALE GENOMIC DNA]</scope>
    <source>
        <strain evidence="20">B7</strain>
    </source>
</reference>
<evidence type="ECO:0000256" key="6">
    <source>
        <dbReference type="ARBA" id="ARBA00022737"/>
    </source>
</evidence>
<dbReference type="STRING" id="1670800.BSQ44_09995"/>
<keyword evidence="10" id="KW-1278">Translocase</keyword>
<dbReference type="NCBIfam" id="NF008453">
    <property type="entry name" value="PRK11308.1"/>
    <property type="match status" value="2"/>
</dbReference>
<keyword evidence="8" id="KW-0378">Hydrolase</keyword>
<dbReference type="OrthoDB" id="9802264at2"/>
<dbReference type="GO" id="GO:0015833">
    <property type="term" value="P:peptide transport"/>
    <property type="evidence" value="ECO:0007669"/>
    <property type="project" value="InterPro"/>
</dbReference>
<keyword evidence="9 19" id="KW-0067">ATP-binding</keyword>
<dbReference type="Pfam" id="PF08352">
    <property type="entry name" value="oligo_HPY"/>
    <property type="match status" value="2"/>
</dbReference>
<keyword evidence="11" id="KW-0472">Membrane</keyword>
<dbReference type="PROSITE" id="PS50893">
    <property type="entry name" value="ABC_TRANSPORTER_2"/>
    <property type="match status" value="2"/>
</dbReference>
<dbReference type="InterPro" id="IPR027417">
    <property type="entry name" value="P-loop_NTPase"/>
</dbReference>
<evidence type="ECO:0000256" key="5">
    <source>
        <dbReference type="ARBA" id="ARBA00022519"/>
    </source>
</evidence>
<dbReference type="GO" id="GO:0005886">
    <property type="term" value="C:plasma membrane"/>
    <property type="evidence" value="ECO:0007669"/>
    <property type="project" value="UniProtKB-SubCell"/>
</dbReference>
<evidence type="ECO:0000256" key="17">
    <source>
        <dbReference type="SAM" id="MobiDB-lite"/>
    </source>
</evidence>
<dbReference type="AlphaFoldDB" id="A0A1L3SQM3"/>
<sequence length="582" mass="64275">MNQDESAPILEVSNLSVAFGDHEVVHDVDFRIGPSETLAVVGESGSGKSVTSMAVMGLLPANATRIRGSIRLEGREVVGAPPQALRRMRGKVASMIFQEPMMSLNPVLRVSTQIKEMLRQHRDLSDREATEEGIRLFDRVRIPDARRRFEDYPHMFSGGMRQRIMIAIALSCSPRLLIADEPTTALDVTIQAQILDLLNEVQRETGTSILFITHDMGVVANMADRVMVMRQGRTVETGSVHDVFKNPREDYTRMLIDSVPRLGEGAMRPRPATDVDLPRPVLSVRNLVTRFDVRGGALRRKVGRVHAVEGLSFDLQSAETLALVGESGCGKSTTGRSILHLNPADSGEVILEGKTIEPGNRKDLSDLRRNVQMIFQDPFSSLDPRQDIGSALAEPLLCHGLASAAQARDKARYLLDRVGLQASMISRLPHEFSGGQRQRICIARALMLDPKVIIADEAVSSLDVSVKSQVVDLLLDLQDELKLSYLFISHDIAIVERVSHRVAVMYLGEIVEVGPTKDVLARPKHPYTQKLMSAVPDPEPAADRHRRIGGPTIDLPSPLRPLDYVPPARTMREVGVDHFVSE</sequence>
<evidence type="ECO:0000313" key="20">
    <source>
        <dbReference type="Proteomes" id="UP000182840"/>
    </source>
</evidence>
<dbReference type="InterPro" id="IPR050319">
    <property type="entry name" value="ABC_transp_ATP-bind"/>
</dbReference>
<dbReference type="Pfam" id="PF00005">
    <property type="entry name" value="ABC_tran"/>
    <property type="match status" value="2"/>
</dbReference>
<evidence type="ECO:0000256" key="14">
    <source>
        <dbReference type="ARBA" id="ARBA00039050"/>
    </source>
</evidence>
<feature type="domain" description="ABC transporter" evidence="18">
    <location>
        <begin position="10"/>
        <end position="256"/>
    </location>
</feature>
<dbReference type="GO" id="GO:0055085">
    <property type="term" value="P:transmembrane transport"/>
    <property type="evidence" value="ECO:0007669"/>
    <property type="project" value="UniProtKB-ARBA"/>
</dbReference>
<evidence type="ECO:0000256" key="10">
    <source>
        <dbReference type="ARBA" id="ARBA00022967"/>
    </source>
</evidence>
<dbReference type="EC" id="7.4.2.10" evidence="14"/>
<evidence type="ECO:0000313" key="19">
    <source>
        <dbReference type="EMBL" id="APH71661.1"/>
    </source>
</evidence>
<gene>
    <name evidence="19" type="ORF">BSQ44_09995</name>
</gene>
<dbReference type="InterPro" id="IPR013563">
    <property type="entry name" value="Oligopep_ABC_C"/>
</dbReference>
<dbReference type="GO" id="GO:0016887">
    <property type="term" value="F:ATP hydrolysis activity"/>
    <property type="evidence" value="ECO:0007669"/>
    <property type="project" value="InterPro"/>
</dbReference>
<protein>
    <recommendedName>
        <fullName evidence="15">Glutathione import ATP-binding protein GsiA</fullName>
        <ecNumber evidence="14">7.4.2.10</ecNumber>
    </recommendedName>
</protein>
<comment type="subcellular location">
    <subcellularLocation>
        <location evidence="1">Cell inner membrane</location>
        <topology evidence="1">Peripheral membrane protein</topology>
    </subcellularLocation>
</comment>
<proteinExistence type="inferred from homology"/>
<dbReference type="PROSITE" id="PS00211">
    <property type="entry name" value="ABC_TRANSPORTER_1"/>
    <property type="match status" value="2"/>
</dbReference>
<accession>A0A1L3SQM3</accession>
<comment type="function">
    <text evidence="12">Part of the ABC transporter complex GsiABCD involved in glutathione import. Responsible for energy coupling to the transport system.</text>
</comment>
<feature type="domain" description="ABC transporter" evidence="18">
    <location>
        <begin position="293"/>
        <end position="532"/>
    </location>
</feature>
<keyword evidence="6" id="KW-0677">Repeat</keyword>
<dbReference type="PANTHER" id="PTHR43776">
    <property type="entry name" value="TRANSPORT ATP-BINDING PROTEIN"/>
    <property type="match status" value="1"/>
</dbReference>
<name>A0A1L3SQM3_9HYPH</name>
<dbReference type="InterPro" id="IPR003439">
    <property type="entry name" value="ABC_transporter-like_ATP-bd"/>
</dbReference>
<dbReference type="KEGG" id="meso:BSQ44_09995"/>
<comment type="subunit">
    <text evidence="2">The complex is composed of two ATP-binding proteins (GsiA), two transmembrane proteins (GsiC and GsiD) and a solute-binding protein (GsiB).</text>
</comment>
<comment type="catalytic activity">
    <reaction evidence="16">
        <text>glutathione(out) + ATP + H2O = glutathione(in) + ADP + phosphate + H(+)</text>
        <dbReference type="Rhea" id="RHEA:29791"/>
        <dbReference type="ChEBI" id="CHEBI:15377"/>
        <dbReference type="ChEBI" id="CHEBI:15378"/>
        <dbReference type="ChEBI" id="CHEBI:30616"/>
        <dbReference type="ChEBI" id="CHEBI:43474"/>
        <dbReference type="ChEBI" id="CHEBI:57925"/>
        <dbReference type="ChEBI" id="CHEBI:456216"/>
        <dbReference type="EC" id="7.4.2.10"/>
    </reaction>
</comment>